<dbReference type="RefSeq" id="WP_201847577.1">
    <property type="nucleotide sequence ID" value="NZ_JABBYC010000020.1"/>
</dbReference>
<evidence type="ECO:0000313" key="2">
    <source>
        <dbReference type="EMBL" id="MBL0887013.1"/>
    </source>
</evidence>
<accession>A0ABS1LMJ8</accession>
<dbReference type="Pfam" id="PF12010">
    <property type="entry name" value="DUF3502"/>
    <property type="match status" value="1"/>
</dbReference>
<name>A0ABS1LMJ8_9MICO</name>
<dbReference type="EMBL" id="JABBYC010000020">
    <property type="protein sequence ID" value="MBL0887013.1"/>
    <property type="molecule type" value="Genomic_DNA"/>
</dbReference>
<comment type="caution">
    <text evidence="2">The sequence shown here is derived from an EMBL/GenBank/DDBJ whole genome shotgun (WGS) entry which is preliminary data.</text>
</comment>
<feature type="domain" description="DUF3502" evidence="1">
    <location>
        <begin position="455"/>
        <end position="523"/>
    </location>
</feature>
<evidence type="ECO:0000259" key="1">
    <source>
        <dbReference type="Pfam" id="PF12010"/>
    </source>
</evidence>
<organism evidence="2 3">
    <name type="scientific">Myceligenerans indicum</name>
    <dbReference type="NCBI Taxonomy" id="2593663"/>
    <lineage>
        <taxon>Bacteria</taxon>
        <taxon>Bacillati</taxon>
        <taxon>Actinomycetota</taxon>
        <taxon>Actinomycetes</taxon>
        <taxon>Micrococcales</taxon>
        <taxon>Promicromonosporaceae</taxon>
        <taxon>Myceligenerans</taxon>
    </lineage>
</organism>
<dbReference type="InterPro" id="IPR022627">
    <property type="entry name" value="DUF3502"/>
</dbReference>
<dbReference type="PROSITE" id="PS51318">
    <property type="entry name" value="TAT"/>
    <property type="match status" value="1"/>
</dbReference>
<gene>
    <name evidence="2" type="ORF">HGK34_12100</name>
</gene>
<reference evidence="2 3" key="1">
    <citation type="journal article" date="2021" name="Arch. Microbiol.">
        <title>Myceligenerans indicum sp. nov., an actinobacterium isolated from mangrove sediment of Sundarbans, India.</title>
        <authorList>
            <person name="Asha K."/>
            <person name="Bhadury P."/>
        </authorList>
    </citation>
    <scope>NUCLEOTIDE SEQUENCE [LARGE SCALE GENOMIC DNA]</scope>
    <source>
        <strain evidence="2 3">I2</strain>
    </source>
</reference>
<dbReference type="SUPFAM" id="SSF53850">
    <property type="entry name" value="Periplasmic binding protein-like II"/>
    <property type="match status" value="1"/>
</dbReference>
<dbReference type="Gene3D" id="3.40.190.10">
    <property type="entry name" value="Periplasmic binding protein-like II"/>
    <property type="match status" value="1"/>
</dbReference>
<keyword evidence="3" id="KW-1185">Reference proteome</keyword>
<protein>
    <submittedName>
        <fullName evidence="2">ABC transporter substrate-binding protein</fullName>
    </submittedName>
</protein>
<dbReference type="InterPro" id="IPR006311">
    <property type="entry name" value="TAT_signal"/>
</dbReference>
<dbReference type="Proteomes" id="UP000675409">
    <property type="component" value="Unassembled WGS sequence"/>
</dbReference>
<evidence type="ECO:0000313" key="3">
    <source>
        <dbReference type="Proteomes" id="UP000675409"/>
    </source>
</evidence>
<sequence>MAQLIDAAGLSSSLSRRGFLAGTGALFAAATLSACAPGGGGTSGGSTTYGLLLPGDVPTQWDRVHAAVNTKLKADLGFEFNPEFINWKNYGSQSLLKFTAQEDFQTALSARWLNIAQLIESGALQPLDDALASGKYTNLTASVDQSAFDANRWPDGSVYGVPAVNSAARIHHLIARGDLVDKYASGGIENFDQLEKFWYDVQQKEGLPGYVNRNSPFDVLGAPTGALYAQGWETPDFLPLYFSSDSLLFVPSRDAASTGSADAVPFWEYEPYVESLHRVRRYFEDGIINADRLNADPSTIKALFDGGGAATCWGITDGGDTSSHLDLLEKAVPGASVVSVLPFRDGLATKPNQTFQADNLVVVNAAAADADAALQLLDWVSVKENHDLLQYGEEGTDWKAVGDDAYEPIGEYAGGFPGYALSWRIPLERKYSRMSESETMWFDWSKDYGNFTLDPFASFIPDLSAVETEHAQITAAVTEFGNPLFAGAVPVEEGLDKLKKAVDRAGLTKVQEELNKQADAYLASK</sequence>
<proteinExistence type="predicted"/>